<dbReference type="Pfam" id="PF01966">
    <property type="entry name" value="HD"/>
    <property type="match status" value="1"/>
</dbReference>
<dbReference type="GO" id="GO:0016740">
    <property type="term" value="F:transferase activity"/>
    <property type="evidence" value="ECO:0007669"/>
    <property type="project" value="UniProtKB-KW"/>
</dbReference>
<dbReference type="EMBL" id="QAXS01000008">
    <property type="protein sequence ID" value="PTW00128.1"/>
    <property type="molecule type" value="Genomic_DNA"/>
</dbReference>
<gene>
    <name evidence="2" type="ORF">C8C76_10820</name>
</gene>
<protein>
    <submittedName>
        <fullName evidence="2">Putative nucleotidyltransferase with HDIG domain</fullName>
    </submittedName>
</protein>
<name>A0A2T5RLK5_9FIRM</name>
<dbReference type="SUPFAM" id="SSF109604">
    <property type="entry name" value="HD-domain/PDEase-like"/>
    <property type="match status" value="1"/>
</dbReference>
<dbReference type="AlphaFoldDB" id="A0A2T5RLK5"/>
<dbReference type="OrthoDB" id="247014at2"/>
<organism evidence="2 3">
    <name type="scientific">Halanaerobium saccharolyticum</name>
    <dbReference type="NCBI Taxonomy" id="43595"/>
    <lineage>
        <taxon>Bacteria</taxon>
        <taxon>Bacillati</taxon>
        <taxon>Bacillota</taxon>
        <taxon>Clostridia</taxon>
        <taxon>Halanaerobiales</taxon>
        <taxon>Halanaerobiaceae</taxon>
        <taxon>Halanaerobium</taxon>
    </lineage>
</organism>
<comment type="caution">
    <text evidence="2">The sequence shown here is derived from an EMBL/GenBank/DDBJ whole genome shotgun (WGS) entry which is preliminary data.</text>
</comment>
<dbReference type="InterPro" id="IPR006674">
    <property type="entry name" value="HD_domain"/>
</dbReference>
<dbReference type="InterPro" id="IPR003607">
    <property type="entry name" value="HD/PDEase_dom"/>
</dbReference>
<evidence type="ECO:0000313" key="2">
    <source>
        <dbReference type="EMBL" id="PTW00128.1"/>
    </source>
</evidence>
<dbReference type="CDD" id="cd00077">
    <property type="entry name" value="HDc"/>
    <property type="match status" value="1"/>
</dbReference>
<reference evidence="2 3" key="1">
    <citation type="submission" date="2018-04" db="EMBL/GenBank/DDBJ databases">
        <title>Subsurface microbial communities from deep shales in Ohio and West Virginia, USA.</title>
        <authorList>
            <person name="Wrighton K."/>
        </authorList>
    </citation>
    <scope>NUCLEOTIDE SEQUENCE [LARGE SCALE GENOMIC DNA]</scope>
    <source>
        <strain evidence="2 3">WC1</strain>
    </source>
</reference>
<evidence type="ECO:0000313" key="3">
    <source>
        <dbReference type="Proteomes" id="UP000244089"/>
    </source>
</evidence>
<dbReference type="NCBIfam" id="TIGR00277">
    <property type="entry name" value="HDIG"/>
    <property type="match status" value="1"/>
</dbReference>
<dbReference type="InterPro" id="IPR006675">
    <property type="entry name" value="HDIG_dom"/>
</dbReference>
<sequence length="259" mass="30922">MNELYQQTKKYFDSYTEQFNLETEKDQKNIQLKIDHSKRVVKNMEEIISSMTVTEEEENLARIIALLHDIGRFKQYKKYKTFSDYKSEDHGQLGVEVIKESSLTDSLAESKQNIIFKAVEQHNKADLSPELFASDEELFFARLIRDADKLDIFNIFVERYKTRSQKDYVIKLSTEPEIQDEIYQKVLKRESINYDKLETINDLKVMQLGWIYDINFKETIEIIKERGYLEVIYDSMEQNERAEEIYQRVKEYVNKNPGK</sequence>
<dbReference type="Gene3D" id="1.10.3210.10">
    <property type="entry name" value="Hypothetical protein af1432"/>
    <property type="match status" value="1"/>
</dbReference>
<keyword evidence="2" id="KW-0808">Transferase</keyword>
<dbReference type="Proteomes" id="UP000244089">
    <property type="component" value="Unassembled WGS sequence"/>
</dbReference>
<dbReference type="SMART" id="SM00471">
    <property type="entry name" value="HDc"/>
    <property type="match status" value="1"/>
</dbReference>
<dbReference type="PROSITE" id="PS51831">
    <property type="entry name" value="HD"/>
    <property type="match status" value="1"/>
</dbReference>
<evidence type="ECO:0000259" key="1">
    <source>
        <dbReference type="PROSITE" id="PS51831"/>
    </source>
</evidence>
<accession>A0A2T5RLK5</accession>
<dbReference type="RefSeq" id="WP_108139164.1">
    <property type="nucleotide sequence ID" value="NZ_QAXS01000008.1"/>
</dbReference>
<feature type="domain" description="HD" evidence="1">
    <location>
        <begin position="33"/>
        <end position="153"/>
    </location>
</feature>
<proteinExistence type="predicted"/>